<comment type="catalytic activity">
    <reaction evidence="16 18">
        <text>[protein]-dithiol + NAD(+) = [protein]-disulfide + NADH + H(+)</text>
        <dbReference type="Rhea" id="RHEA:18749"/>
        <dbReference type="Rhea" id="RHEA-COMP:10593"/>
        <dbReference type="Rhea" id="RHEA-COMP:10594"/>
        <dbReference type="ChEBI" id="CHEBI:15378"/>
        <dbReference type="ChEBI" id="CHEBI:29950"/>
        <dbReference type="ChEBI" id="CHEBI:50058"/>
        <dbReference type="ChEBI" id="CHEBI:57540"/>
        <dbReference type="ChEBI" id="CHEBI:57945"/>
        <dbReference type="EC" id="1.8.1.8"/>
    </reaction>
</comment>
<feature type="transmembrane region" description="Helical" evidence="18">
    <location>
        <begin position="201"/>
        <end position="225"/>
    </location>
</feature>
<dbReference type="Gene3D" id="2.60.40.1250">
    <property type="entry name" value="Thiol:disulfide interchange protein DsbD, N-terminal domain"/>
    <property type="match status" value="1"/>
</dbReference>
<proteinExistence type="inferred from homology"/>
<protein>
    <recommendedName>
        <fullName evidence="18">Thiol:disulfide interchange protein DsbD</fullName>
        <ecNumber evidence="18">1.8.1.8</ecNumber>
    </recommendedName>
    <alternativeName>
        <fullName evidence="18">Protein-disulfide reductase</fullName>
        <shortName evidence="18">Disulfide reductase</shortName>
    </alternativeName>
</protein>
<dbReference type="AlphaFoldDB" id="A0A432WTC0"/>
<dbReference type="HAMAP" id="MF_00399">
    <property type="entry name" value="DbsD"/>
    <property type="match status" value="1"/>
</dbReference>
<evidence type="ECO:0000256" key="1">
    <source>
        <dbReference type="ARBA" id="ARBA00004429"/>
    </source>
</evidence>
<keyword evidence="15 18" id="KW-0676">Redox-active center</keyword>
<dbReference type="GO" id="GO:0045454">
    <property type="term" value="P:cell redox homeostasis"/>
    <property type="evidence" value="ECO:0007669"/>
    <property type="project" value="TreeGrafter"/>
</dbReference>
<evidence type="ECO:0000256" key="3">
    <source>
        <dbReference type="ARBA" id="ARBA00022448"/>
    </source>
</evidence>
<dbReference type="PROSITE" id="PS00194">
    <property type="entry name" value="THIOREDOXIN_1"/>
    <property type="match status" value="1"/>
</dbReference>
<evidence type="ECO:0000256" key="18">
    <source>
        <dbReference type="HAMAP-Rule" id="MF_00399"/>
    </source>
</evidence>
<feature type="transmembrane region" description="Helical" evidence="18">
    <location>
        <begin position="360"/>
        <end position="383"/>
    </location>
</feature>
<gene>
    <name evidence="18" type="primary">dsbD</name>
    <name evidence="20" type="ORF">CWE13_07560</name>
</gene>
<dbReference type="GO" id="GO:0005886">
    <property type="term" value="C:plasma membrane"/>
    <property type="evidence" value="ECO:0007669"/>
    <property type="project" value="UniProtKB-SubCell"/>
</dbReference>
<evidence type="ECO:0000256" key="13">
    <source>
        <dbReference type="ARBA" id="ARBA00023136"/>
    </source>
</evidence>
<feature type="transmembrane region" description="Helical" evidence="18">
    <location>
        <begin position="281"/>
        <end position="307"/>
    </location>
</feature>
<evidence type="ECO:0000256" key="6">
    <source>
        <dbReference type="ARBA" id="ARBA00022692"/>
    </source>
</evidence>
<keyword evidence="6 18" id="KW-0812">Transmembrane</keyword>
<evidence type="ECO:0000256" key="11">
    <source>
        <dbReference type="ARBA" id="ARBA00023002"/>
    </source>
</evidence>
<comment type="function">
    <text evidence="18">Required to facilitate the formation of correct disulfide bonds in some periplasmic proteins and for the assembly of the periplasmic c-type cytochromes. Acts by transferring electrons from cytoplasmic thioredoxin to the periplasm. This transfer involves a cascade of disulfide bond formation and reduction steps.</text>
</comment>
<keyword evidence="14 18" id="KW-1015">Disulfide bond</keyword>
<dbReference type="Proteomes" id="UP000286934">
    <property type="component" value="Unassembled WGS sequence"/>
</dbReference>
<evidence type="ECO:0000256" key="4">
    <source>
        <dbReference type="ARBA" id="ARBA00022475"/>
    </source>
</evidence>
<dbReference type="GO" id="GO:0017004">
    <property type="term" value="P:cytochrome complex assembly"/>
    <property type="evidence" value="ECO:0007669"/>
    <property type="project" value="UniProtKB-UniRule"/>
</dbReference>
<dbReference type="SUPFAM" id="SSF74863">
    <property type="entry name" value="Thiol:disulfide interchange protein DsbD, N-terminal domain (DsbD-alpha)"/>
    <property type="match status" value="1"/>
</dbReference>
<dbReference type="GO" id="GO:0047134">
    <property type="term" value="F:protein-disulfide reductase [NAD(P)H] activity"/>
    <property type="evidence" value="ECO:0007669"/>
    <property type="project" value="UniProtKB-UniRule"/>
</dbReference>
<comment type="similarity">
    <text evidence="2 18">Belongs to the thioredoxin family. DsbD subfamily.</text>
</comment>
<keyword evidence="9 18" id="KW-0249">Electron transport</keyword>
<dbReference type="PANTHER" id="PTHR32234">
    <property type="entry name" value="THIOL:DISULFIDE INTERCHANGE PROTEIN DSBD"/>
    <property type="match status" value="1"/>
</dbReference>
<feature type="domain" description="Thioredoxin" evidence="19">
    <location>
        <begin position="460"/>
        <end position="602"/>
    </location>
</feature>
<evidence type="ECO:0000313" key="21">
    <source>
        <dbReference type="Proteomes" id="UP000286934"/>
    </source>
</evidence>
<dbReference type="Gene3D" id="3.40.30.10">
    <property type="entry name" value="Glutaredoxin"/>
    <property type="match status" value="1"/>
</dbReference>
<dbReference type="InterPro" id="IPR013766">
    <property type="entry name" value="Thioredoxin_domain"/>
</dbReference>
<feature type="transmembrane region" description="Helical" evidence="18">
    <location>
        <begin position="245"/>
        <end position="269"/>
    </location>
</feature>
<dbReference type="EMBL" id="PIPP01000003">
    <property type="protein sequence ID" value="RUO37020.1"/>
    <property type="molecule type" value="Genomic_DNA"/>
</dbReference>
<dbReference type="EC" id="1.8.1.8" evidence="18"/>
<keyword evidence="8 18" id="KW-0201">Cytochrome c-type biogenesis</keyword>
<dbReference type="InterPro" id="IPR036929">
    <property type="entry name" value="DsbDN_sf"/>
</dbReference>
<name>A0A432WTC0_9GAMM</name>
<evidence type="ECO:0000256" key="7">
    <source>
        <dbReference type="ARBA" id="ARBA00022729"/>
    </source>
</evidence>
<dbReference type="GO" id="GO:0009055">
    <property type="term" value="F:electron transfer activity"/>
    <property type="evidence" value="ECO:0007669"/>
    <property type="project" value="UniProtKB-UniRule"/>
</dbReference>
<reference evidence="21" key="1">
    <citation type="journal article" date="2018" name="Front. Microbiol.">
        <title>Genome-Based Analysis Reveals the Taxonomy and Diversity of the Family Idiomarinaceae.</title>
        <authorList>
            <person name="Liu Y."/>
            <person name="Lai Q."/>
            <person name="Shao Z."/>
        </authorList>
    </citation>
    <scope>NUCLEOTIDE SEQUENCE [LARGE SCALE GENOMIC DNA]</scope>
    <source>
        <strain evidence="21">AIS</strain>
    </source>
</reference>
<dbReference type="Pfam" id="PF13899">
    <property type="entry name" value="Thioredoxin_7"/>
    <property type="match status" value="1"/>
</dbReference>
<dbReference type="OrthoDB" id="9811036at2"/>
<feature type="transmembrane region" description="Helical" evidence="18">
    <location>
        <begin position="395"/>
        <end position="415"/>
    </location>
</feature>
<dbReference type="InterPro" id="IPR035671">
    <property type="entry name" value="DsbD_gamma"/>
</dbReference>
<dbReference type="InterPro" id="IPR017937">
    <property type="entry name" value="Thioredoxin_CS"/>
</dbReference>
<accession>A0A432WTC0</accession>
<dbReference type="PROSITE" id="PS51352">
    <property type="entry name" value="THIOREDOXIN_2"/>
    <property type="match status" value="1"/>
</dbReference>
<comment type="catalytic activity">
    <reaction evidence="17 18">
        <text>[protein]-dithiol + NADP(+) = [protein]-disulfide + NADPH + H(+)</text>
        <dbReference type="Rhea" id="RHEA:18753"/>
        <dbReference type="Rhea" id="RHEA-COMP:10593"/>
        <dbReference type="Rhea" id="RHEA-COMP:10594"/>
        <dbReference type="ChEBI" id="CHEBI:15378"/>
        <dbReference type="ChEBI" id="CHEBI:29950"/>
        <dbReference type="ChEBI" id="CHEBI:50058"/>
        <dbReference type="ChEBI" id="CHEBI:57783"/>
        <dbReference type="ChEBI" id="CHEBI:58349"/>
        <dbReference type="EC" id="1.8.1.8"/>
    </reaction>
</comment>
<feature type="disulfide bond" description="Redox-active" evidence="18">
    <location>
        <begin position="149"/>
        <end position="155"/>
    </location>
</feature>
<keyword evidence="5 18" id="KW-0997">Cell inner membrane</keyword>
<keyword evidence="11 18" id="KW-0560">Oxidoreductase</keyword>
<dbReference type="PANTHER" id="PTHR32234:SF0">
    <property type="entry name" value="THIOL:DISULFIDE INTERCHANGE PROTEIN DSBD"/>
    <property type="match status" value="1"/>
</dbReference>
<evidence type="ECO:0000256" key="14">
    <source>
        <dbReference type="ARBA" id="ARBA00023157"/>
    </source>
</evidence>
<feature type="transmembrane region" description="Helical" evidence="18">
    <location>
        <begin position="421"/>
        <end position="440"/>
    </location>
</feature>
<dbReference type="Pfam" id="PF02683">
    <property type="entry name" value="DsbD_TM"/>
    <property type="match status" value="1"/>
</dbReference>
<keyword evidence="4 18" id="KW-1003">Cell membrane</keyword>
<dbReference type="InterPro" id="IPR036249">
    <property type="entry name" value="Thioredoxin-like_sf"/>
</dbReference>
<keyword evidence="10 18" id="KW-1133">Transmembrane helix</keyword>
<comment type="caution">
    <text evidence="20">The sequence shown here is derived from an EMBL/GenBank/DDBJ whole genome shotgun (WGS) entry which is preliminary data.</text>
</comment>
<dbReference type="InterPro" id="IPR003834">
    <property type="entry name" value="Cyt_c_assmbl_TM_dom"/>
</dbReference>
<dbReference type="NCBIfam" id="NF001419">
    <property type="entry name" value="PRK00293.1"/>
    <property type="match status" value="1"/>
</dbReference>
<dbReference type="InterPro" id="IPR028250">
    <property type="entry name" value="DsbDN"/>
</dbReference>
<keyword evidence="3 18" id="KW-0813">Transport</keyword>
<comment type="subcellular location">
    <subcellularLocation>
        <location evidence="1 18">Cell inner membrane</location>
        <topology evidence="1 18">Multi-pass membrane protein</topology>
    </subcellularLocation>
</comment>
<evidence type="ECO:0000256" key="12">
    <source>
        <dbReference type="ARBA" id="ARBA00023027"/>
    </source>
</evidence>
<evidence type="ECO:0000256" key="16">
    <source>
        <dbReference type="ARBA" id="ARBA00047388"/>
    </source>
</evidence>
<evidence type="ECO:0000256" key="8">
    <source>
        <dbReference type="ARBA" id="ARBA00022748"/>
    </source>
</evidence>
<keyword evidence="7" id="KW-0732">Signal</keyword>
<organism evidence="20 21">
    <name type="scientific">Aliidiomarina shirensis</name>
    <dbReference type="NCBI Taxonomy" id="1048642"/>
    <lineage>
        <taxon>Bacteria</taxon>
        <taxon>Pseudomonadati</taxon>
        <taxon>Pseudomonadota</taxon>
        <taxon>Gammaproteobacteria</taxon>
        <taxon>Alteromonadales</taxon>
        <taxon>Idiomarinaceae</taxon>
        <taxon>Aliidiomarina</taxon>
    </lineage>
</organism>
<dbReference type="InterPro" id="IPR022910">
    <property type="entry name" value="Thiol_diS_interchange_DbsD"/>
</dbReference>
<keyword evidence="12 18" id="KW-0520">NAD</keyword>
<feature type="disulfide bond" description="Redox-active" evidence="18">
    <location>
        <begin position="517"/>
        <end position="520"/>
    </location>
</feature>
<evidence type="ECO:0000256" key="17">
    <source>
        <dbReference type="ARBA" id="ARBA00047804"/>
    </source>
</evidence>
<dbReference type="CDD" id="cd02953">
    <property type="entry name" value="DsbDgamma"/>
    <property type="match status" value="1"/>
</dbReference>
<evidence type="ECO:0000256" key="2">
    <source>
        <dbReference type="ARBA" id="ARBA00007241"/>
    </source>
</evidence>
<keyword evidence="13 18" id="KW-0472">Membrane</keyword>
<feature type="transmembrane region" description="Helical" evidence="18">
    <location>
        <begin position="452"/>
        <end position="469"/>
    </location>
</feature>
<dbReference type="Pfam" id="PF11412">
    <property type="entry name" value="DsbD_N"/>
    <property type="match status" value="1"/>
</dbReference>
<sequence length="603" mass="66014">MKTLFAASSLLNRFATNPEAGARSGIFFSLLLFLLLAVSLVSPANAQQSFFGNNTGDFLPVQEAFVLDYEQQGDTLYINFRITEGYYLYQHRFGLTPETLVGNLELPEAMPYSDEFFGDVNIYRDYVSLTVDLAAAELGDVLTIRYQGCADAGLCYAPTTAEIYLQATSGDTEAGSYQLADFSEPTNESSGVFQFLQPDRLAFTAGVFLLLGLGLAFTPCVFPMYPIISGIIMGQKRPLSMRRGFMLSFVYVQGMAITYTILGIVVALAGMQYQAYLQHPALLGVLAALFVIFALAMFGTIGFDLPASWRNKLSALSQNQKGGAYPSVFFMGVLSGMIASPCTTAPLSGALLFIAQSGNVVVGGVVLYALSLGMGIPLLAIGASGGKLLPKSGPWMNSVKVMFGVLMLAVALFLVERLLPLTVAAWLWILFFVASAIILYREFYQQFATTGRTLSAIVLIILAGIGVNWQKPYVDGSFAASKLQFEYVRNLAELEQRITDAQADNQWVMLDLYADWCTACLELERYTFSDPEVQSTLDNFVVLQADVTGVNATNTELLSNYQVLGLPTILFFNQSGEELTELRVTGFMNAEAFQKRLEQIQQR</sequence>
<evidence type="ECO:0000256" key="5">
    <source>
        <dbReference type="ARBA" id="ARBA00022519"/>
    </source>
</evidence>
<evidence type="ECO:0000259" key="19">
    <source>
        <dbReference type="PROSITE" id="PS51352"/>
    </source>
</evidence>
<evidence type="ECO:0000256" key="15">
    <source>
        <dbReference type="ARBA" id="ARBA00023284"/>
    </source>
</evidence>
<dbReference type="RefSeq" id="WP_126807391.1">
    <property type="nucleotide sequence ID" value="NZ_PIPP01000003.1"/>
</dbReference>
<feature type="transmembrane region" description="Helical" evidence="18">
    <location>
        <begin position="328"/>
        <end position="354"/>
    </location>
</feature>
<keyword evidence="21" id="KW-1185">Reference proteome</keyword>
<evidence type="ECO:0000256" key="10">
    <source>
        <dbReference type="ARBA" id="ARBA00022989"/>
    </source>
</evidence>
<evidence type="ECO:0000313" key="20">
    <source>
        <dbReference type="EMBL" id="RUO37020.1"/>
    </source>
</evidence>
<dbReference type="SUPFAM" id="SSF52833">
    <property type="entry name" value="Thioredoxin-like"/>
    <property type="match status" value="1"/>
</dbReference>
<feature type="disulfide bond" description="Redox-active" evidence="18">
    <location>
        <begin position="220"/>
        <end position="342"/>
    </location>
</feature>
<evidence type="ECO:0000256" key="9">
    <source>
        <dbReference type="ARBA" id="ARBA00022982"/>
    </source>
</evidence>